<sequence>MSNRVYANIEALDEAVATAWLALTRDTGQLTQLTHFPWLQSAEAQVNFCPGAF</sequence>
<evidence type="ECO:0000313" key="2">
    <source>
        <dbReference type="Proteomes" id="UP000494216"/>
    </source>
</evidence>
<proteinExistence type="predicted"/>
<dbReference type="Proteomes" id="UP000494216">
    <property type="component" value="Unassembled WGS sequence"/>
</dbReference>
<organism evidence="1 2">
    <name type="scientific">Candidatus Methylobacter favarea</name>
    <dbReference type="NCBI Taxonomy" id="2707345"/>
    <lineage>
        <taxon>Bacteria</taxon>
        <taxon>Pseudomonadati</taxon>
        <taxon>Pseudomonadota</taxon>
        <taxon>Gammaproteobacteria</taxon>
        <taxon>Methylococcales</taxon>
        <taxon>Methylococcaceae</taxon>
        <taxon>Methylobacter</taxon>
    </lineage>
</organism>
<evidence type="ECO:0000313" key="1">
    <source>
        <dbReference type="EMBL" id="CAA9889735.1"/>
    </source>
</evidence>
<dbReference type="EMBL" id="CADCXN010000034">
    <property type="protein sequence ID" value="CAA9889735.1"/>
    <property type="molecule type" value="Genomic_DNA"/>
</dbReference>
<comment type="caution">
    <text evidence="1">The sequence shown here is derived from an EMBL/GenBank/DDBJ whole genome shotgun (WGS) entry which is preliminary data.</text>
</comment>
<reference evidence="1 2" key="1">
    <citation type="submission" date="2020-02" db="EMBL/GenBank/DDBJ databases">
        <authorList>
            <person name="Hogendoorn C."/>
        </authorList>
    </citation>
    <scope>NUCLEOTIDE SEQUENCE [LARGE SCALE GENOMIC DNA]</scope>
    <source>
        <strain evidence="1">METHB21</strain>
    </source>
</reference>
<protein>
    <submittedName>
        <fullName evidence="1">Uncharacterized protein</fullName>
    </submittedName>
</protein>
<accession>A0A8S0X732</accession>
<dbReference type="AlphaFoldDB" id="A0A8S0X732"/>
<gene>
    <name evidence="1" type="ORF">METHB2_1290003</name>
</gene>
<keyword evidence="2" id="KW-1185">Reference proteome</keyword>
<name>A0A8S0X732_9GAMM</name>